<organism evidence="4 5">
    <name type="scientific">Streptomyces clavuligerus</name>
    <dbReference type="NCBI Taxonomy" id="1901"/>
    <lineage>
        <taxon>Bacteria</taxon>
        <taxon>Bacillati</taxon>
        <taxon>Actinomycetota</taxon>
        <taxon>Actinomycetes</taxon>
        <taxon>Kitasatosporales</taxon>
        <taxon>Streptomycetaceae</taxon>
        <taxon>Streptomyces</taxon>
    </lineage>
</organism>
<gene>
    <name evidence="4" type="ORF">SCLAV_p1570</name>
</gene>
<dbReference type="eggNOG" id="COG2385">
    <property type="taxonomic scope" value="Bacteria"/>
</dbReference>
<feature type="domain" description="M23ase beta-sheet core" evidence="3">
    <location>
        <begin position="69"/>
        <end position="149"/>
    </location>
</feature>
<dbReference type="GeneID" id="93734592"/>
<dbReference type="PANTHER" id="PTHR21666:SF289">
    <property type="entry name" value="L-ALA--D-GLU ENDOPEPTIDASE"/>
    <property type="match status" value="1"/>
</dbReference>
<dbReference type="InterPro" id="IPR028994">
    <property type="entry name" value="Integrin_alpha_N"/>
</dbReference>
<keyword evidence="4" id="KW-0614">Plasmid</keyword>
<dbReference type="RefSeq" id="WP_003952804.1">
    <property type="nucleotide sequence ID" value="NZ_CM000914.1"/>
</dbReference>
<dbReference type="InterPro" id="IPR016047">
    <property type="entry name" value="M23ase_b-sheet_dom"/>
</dbReference>
<dbReference type="Pfam" id="PF01551">
    <property type="entry name" value="Peptidase_M23"/>
    <property type="match status" value="1"/>
</dbReference>
<dbReference type="Gene3D" id="2.115.10.10">
    <property type="entry name" value="Tachylectin 2"/>
    <property type="match status" value="1"/>
</dbReference>
<protein>
    <submittedName>
        <fullName evidence="4">ATP/GTP-binding protein</fullName>
    </submittedName>
</protein>
<dbReference type="EMBL" id="CM000914">
    <property type="protein sequence ID" value="EFG05051.2"/>
    <property type="molecule type" value="Genomic_DNA"/>
</dbReference>
<evidence type="ECO:0000256" key="2">
    <source>
        <dbReference type="SAM" id="SignalP"/>
    </source>
</evidence>
<feature type="signal peptide" evidence="2">
    <location>
        <begin position="1"/>
        <end position="29"/>
    </location>
</feature>
<dbReference type="InterPro" id="IPR013517">
    <property type="entry name" value="FG-GAP"/>
</dbReference>
<dbReference type="SUPFAM" id="SSF51261">
    <property type="entry name" value="Duplicated hybrid motif"/>
    <property type="match status" value="1"/>
</dbReference>
<name>B5GM48_STRCL</name>
<dbReference type="GO" id="GO:0004222">
    <property type="term" value="F:metalloendopeptidase activity"/>
    <property type="evidence" value="ECO:0007669"/>
    <property type="project" value="TreeGrafter"/>
</dbReference>
<reference evidence="4 5" key="1">
    <citation type="journal article" date="2010" name="Genome Biol. Evol.">
        <title>The sequence of a 1.8-mb bacterial linear plasmid reveals a rich evolutionary reservoir of secondary metabolic pathways.</title>
        <authorList>
            <person name="Medema M.H."/>
            <person name="Trefzer A."/>
            <person name="Kovalchuk A."/>
            <person name="van den Berg M."/>
            <person name="Mueller U."/>
            <person name="Heijne W."/>
            <person name="Wu L."/>
            <person name="Alam M.T."/>
            <person name="Ronning C.M."/>
            <person name="Nierman W.C."/>
            <person name="Bovenberg R.A.L."/>
            <person name="Breitling R."/>
            <person name="Takano E."/>
        </authorList>
    </citation>
    <scope>NUCLEOTIDE SEQUENCE [LARGE SCALE GENOMIC DNA]</scope>
    <source>
        <strain evidence="5">ATCC 27064 / DSM 738 / JCM 4710 / NBRC 13307 / NCIMB 12785 / NRRL 3585 / VKM Ac-602</strain>
        <plasmid evidence="4">pSCL4</plasmid>
    </source>
</reference>
<dbReference type="Pfam" id="PF13517">
    <property type="entry name" value="FG-GAP_3"/>
    <property type="match status" value="2"/>
</dbReference>
<dbReference type="CDD" id="cd12797">
    <property type="entry name" value="M23_peptidase"/>
    <property type="match status" value="1"/>
</dbReference>
<evidence type="ECO:0000313" key="5">
    <source>
        <dbReference type="Proteomes" id="UP000002357"/>
    </source>
</evidence>
<dbReference type="eggNOG" id="COG0739">
    <property type="taxonomic scope" value="Bacteria"/>
</dbReference>
<evidence type="ECO:0000259" key="3">
    <source>
        <dbReference type="Pfam" id="PF01551"/>
    </source>
</evidence>
<dbReference type="OrthoDB" id="9815928at2"/>
<keyword evidence="5" id="KW-1185">Reference proteome</keyword>
<dbReference type="AlphaFoldDB" id="B5GM48"/>
<sequence length="436" mass="44588">MPMRRSLNAALVVAISAGTLTLGASGAQAAERPDFQLPAPCGEIWTASTYAGHNPTNSVDLNRYPGDDTGLPVAASAAGTVEVAGDSGGWAGIRVRINHGGGWTTHYAHLSAVDVTAGASVIAGQTIGRVGNTGNSSGAHLHFEETLNGTGQPVTFDGVAYNGGTQEFVSKNCGEPEPPMAVGVSPIIGVGDINKTGVADFVARGSDGRLYSYMGKGDGTFTGRTDLGGGWNQYDVAIGAGDINKTGVPDLLARNKATGHLYSYMGKGDGTFTGRTDLGGGWNKYNLIVGAGDINGTGVADIVARDANGDLWAHMGVGDGTFTGPTKIGHGWNQYDTIIGAGDINKTGVPDLLARGTDGRLYSYMGKGDGTFTGRTDLGGGWNKYNAITGPGDINSTGVADLIARDANGDLHSHMGIGDGTFTGPTKIGHGYNIYS</sequence>
<evidence type="ECO:0000313" key="4">
    <source>
        <dbReference type="EMBL" id="EFG05051.2"/>
    </source>
</evidence>
<geneLocation type="plasmid" evidence="4 5">
    <name>pSCL4</name>
</geneLocation>
<feature type="chain" id="PRO_5007910641" evidence="2">
    <location>
        <begin position="30"/>
        <end position="436"/>
    </location>
</feature>
<evidence type="ECO:0000256" key="1">
    <source>
        <dbReference type="ARBA" id="ARBA00022729"/>
    </source>
</evidence>
<dbReference type="Gene3D" id="2.70.70.10">
    <property type="entry name" value="Glucose Permease (Domain IIA)"/>
    <property type="match status" value="1"/>
</dbReference>
<dbReference type="PANTHER" id="PTHR21666">
    <property type="entry name" value="PEPTIDASE-RELATED"/>
    <property type="match status" value="1"/>
</dbReference>
<dbReference type="SUPFAM" id="SSF69318">
    <property type="entry name" value="Integrin alpha N-terminal domain"/>
    <property type="match status" value="1"/>
</dbReference>
<dbReference type="InterPro" id="IPR050570">
    <property type="entry name" value="Cell_wall_metabolism_enzyme"/>
</dbReference>
<dbReference type="Proteomes" id="UP000002357">
    <property type="component" value="Plasmid pSCL4"/>
</dbReference>
<proteinExistence type="predicted"/>
<accession>B5GM48</accession>
<dbReference type="InterPro" id="IPR011055">
    <property type="entry name" value="Dup_hybrid_motif"/>
</dbReference>
<keyword evidence="1 2" id="KW-0732">Signal</keyword>